<proteinExistence type="predicted"/>
<reference evidence="2" key="1">
    <citation type="submission" date="2022-11" db="UniProtKB">
        <authorList>
            <consortium name="WormBaseParasite"/>
        </authorList>
    </citation>
    <scope>IDENTIFICATION</scope>
</reference>
<evidence type="ECO:0000313" key="1">
    <source>
        <dbReference type="Proteomes" id="UP000887565"/>
    </source>
</evidence>
<keyword evidence="1" id="KW-1185">Reference proteome</keyword>
<accession>A0A915KSQ0</accession>
<dbReference type="WBParaSite" id="nRc.2.0.1.t41511-RA">
    <property type="protein sequence ID" value="nRc.2.0.1.t41511-RA"/>
    <property type="gene ID" value="nRc.2.0.1.g41511"/>
</dbReference>
<dbReference type="Proteomes" id="UP000887565">
    <property type="component" value="Unplaced"/>
</dbReference>
<evidence type="ECO:0000313" key="2">
    <source>
        <dbReference type="WBParaSite" id="nRc.2.0.1.t41511-RA"/>
    </source>
</evidence>
<name>A0A915KSQ0_ROMCU</name>
<dbReference type="AlphaFoldDB" id="A0A915KSQ0"/>
<organism evidence="1 2">
    <name type="scientific">Romanomermis culicivorax</name>
    <name type="common">Nematode worm</name>
    <dbReference type="NCBI Taxonomy" id="13658"/>
    <lineage>
        <taxon>Eukaryota</taxon>
        <taxon>Metazoa</taxon>
        <taxon>Ecdysozoa</taxon>
        <taxon>Nematoda</taxon>
        <taxon>Enoplea</taxon>
        <taxon>Dorylaimia</taxon>
        <taxon>Mermithida</taxon>
        <taxon>Mermithoidea</taxon>
        <taxon>Mermithidae</taxon>
        <taxon>Romanomermis</taxon>
    </lineage>
</organism>
<protein>
    <submittedName>
        <fullName evidence="2">Uncharacterized protein</fullName>
    </submittedName>
</protein>
<sequence>MKKSNGHELNPDNRDLLQHKLLDIINIVSSNKNHRTRNRRRRTGAARLLPHQILHPIGVGRIDVVDVEPINFPSASKRTVPASSASATYAVAGVCCDIICFKYCSALNDSFKPGNKFSYLVGSAKQSAIF</sequence>